<dbReference type="Proteomes" id="UP000276133">
    <property type="component" value="Unassembled WGS sequence"/>
</dbReference>
<evidence type="ECO:0000313" key="2">
    <source>
        <dbReference type="Proteomes" id="UP000276133"/>
    </source>
</evidence>
<protein>
    <submittedName>
        <fullName evidence="1">Uncharacterized protein</fullName>
    </submittedName>
</protein>
<dbReference type="AlphaFoldDB" id="A0A3M7PDY7"/>
<dbReference type="EMBL" id="REGN01011525">
    <property type="protein sequence ID" value="RMZ97262.1"/>
    <property type="molecule type" value="Genomic_DNA"/>
</dbReference>
<evidence type="ECO:0000313" key="1">
    <source>
        <dbReference type="EMBL" id="RMZ97262.1"/>
    </source>
</evidence>
<reference evidence="1 2" key="1">
    <citation type="journal article" date="2018" name="Sci. Rep.">
        <title>Genomic signatures of local adaptation to the degree of environmental predictability in rotifers.</title>
        <authorList>
            <person name="Franch-Gras L."/>
            <person name="Hahn C."/>
            <person name="Garcia-Roger E.M."/>
            <person name="Carmona M.J."/>
            <person name="Serra M."/>
            <person name="Gomez A."/>
        </authorList>
    </citation>
    <scope>NUCLEOTIDE SEQUENCE [LARGE SCALE GENOMIC DNA]</scope>
    <source>
        <strain evidence="1">HYR1</strain>
    </source>
</reference>
<comment type="caution">
    <text evidence="1">The sequence shown here is derived from an EMBL/GenBank/DDBJ whole genome shotgun (WGS) entry which is preliminary data.</text>
</comment>
<keyword evidence="2" id="KW-1185">Reference proteome</keyword>
<organism evidence="1 2">
    <name type="scientific">Brachionus plicatilis</name>
    <name type="common">Marine rotifer</name>
    <name type="synonym">Brachionus muelleri</name>
    <dbReference type="NCBI Taxonomy" id="10195"/>
    <lineage>
        <taxon>Eukaryota</taxon>
        <taxon>Metazoa</taxon>
        <taxon>Spiralia</taxon>
        <taxon>Gnathifera</taxon>
        <taxon>Rotifera</taxon>
        <taxon>Eurotatoria</taxon>
        <taxon>Monogononta</taxon>
        <taxon>Pseudotrocha</taxon>
        <taxon>Ploima</taxon>
        <taxon>Brachionidae</taxon>
        <taxon>Brachionus</taxon>
    </lineage>
</organism>
<proteinExistence type="predicted"/>
<sequence length="61" mass="7408">MKPKCISSILVTFMTLFKKIFFDYHYKINFDSNFCYIFLTAIKLFHDYINLKIKKVPEVFT</sequence>
<gene>
    <name evidence="1" type="ORF">BpHYR1_037576</name>
</gene>
<accession>A0A3M7PDY7</accession>
<name>A0A3M7PDY7_BRAPC</name>